<keyword evidence="2" id="KW-1185">Reference proteome</keyword>
<evidence type="ECO:0000313" key="1">
    <source>
        <dbReference type="EMBL" id="KAF4029445.1"/>
    </source>
</evidence>
<reference evidence="1" key="1">
    <citation type="submission" date="2020-04" db="EMBL/GenBank/DDBJ databases">
        <title>Hybrid Assembly of Korean Phytophthora infestans isolates.</title>
        <authorList>
            <person name="Prokchorchik M."/>
            <person name="Lee Y."/>
            <person name="Seo J."/>
            <person name="Cho J.-H."/>
            <person name="Park Y.-E."/>
            <person name="Jang D.-C."/>
            <person name="Im J.-S."/>
            <person name="Choi J.-G."/>
            <person name="Park H.-J."/>
            <person name="Lee G.-B."/>
            <person name="Lee Y.-G."/>
            <person name="Hong S.-Y."/>
            <person name="Cho K."/>
            <person name="Sohn K.H."/>
        </authorList>
    </citation>
    <scope>NUCLEOTIDE SEQUENCE</scope>
    <source>
        <strain evidence="1">KR_1_A1</strain>
    </source>
</reference>
<protein>
    <submittedName>
        <fullName evidence="1">Uncharacterized protein</fullName>
    </submittedName>
</protein>
<accession>A0A833SQI0</accession>
<comment type="caution">
    <text evidence="1">The sequence shown here is derived from an EMBL/GenBank/DDBJ whole genome shotgun (WGS) entry which is preliminary data.</text>
</comment>
<dbReference type="AlphaFoldDB" id="A0A833SQI0"/>
<proteinExistence type="predicted"/>
<sequence>MVGPTCKQCEAKIDPLLAEPAAVYDGPLERAASAAGSWRLRIPYNQRAGHRAALYCLRERPKMRLSFGRKAPTT</sequence>
<gene>
    <name evidence="1" type="ORF">GN244_ATG18774</name>
</gene>
<organism evidence="1 2">
    <name type="scientific">Phytophthora infestans</name>
    <name type="common">Potato late blight agent</name>
    <name type="synonym">Botrytis infestans</name>
    <dbReference type="NCBI Taxonomy" id="4787"/>
    <lineage>
        <taxon>Eukaryota</taxon>
        <taxon>Sar</taxon>
        <taxon>Stramenopiles</taxon>
        <taxon>Oomycota</taxon>
        <taxon>Peronosporomycetes</taxon>
        <taxon>Peronosporales</taxon>
        <taxon>Peronosporaceae</taxon>
        <taxon>Phytophthora</taxon>
    </lineage>
</organism>
<dbReference type="EMBL" id="WSZM01000810">
    <property type="protein sequence ID" value="KAF4029445.1"/>
    <property type="molecule type" value="Genomic_DNA"/>
</dbReference>
<name>A0A833SQI0_PHYIN</name>
<evidence type="ECO:0000313" key="2">
    <source>
        <dbReference type="Proteomes" id="UP000602510"/>
    </source>
</evidence>
<dbReference type="Proteomes" id="UP000602510">
    <property type="component" value="Unassembled WGS sequence"/>
</dbReference>